<comment type="caution">
    <text evidence="1">The sequence shown here is derived from an EMBL/GenBank/DDBJ whole genome shotgun (WGS) entry which is preliminary data.</text>
</comment>
<feature type="non-terminal residue" evidence="1">
    <location>
        <position position="1"/>
    </location>
</feature>
<protein>
    <submittedName>
        <fullName evidence="1">Uncharacterized protein</fullName>
    </submittedName>
</protein>
<dbReference type="AlphaFoldDB" id="A0A392RB18"/>
<name>A0A392RB18_9FABA</name>
<sequence length="24" mass="2603">EAALEVELPVFLVLLFLLVGEDSS</sequence>
<dbReference type="Proteomes" id="UP000265520">
    <property type="component" value="Unassembled WGS sequence"/>
</dbReference>
<reference evidence="1 2" key="1">
    <citation type="journal article" date="2018" name="Front. Plant Sci.">
        <title>Red Clover (Trifolium pratense) and Zigzag Clover (T. medium) - A Picture of Genomic Similarities and Differences.</title>
        <authorList>
            <person name="Dluhosova J."/>
            <person name="Istvanek J."/>
            <person name="Nedelnik J."/>
            <person name="Repkova J."/>
        </authorList>
    </citation>
    <scope>NUCLEOTIDE SEQUENCE [LARGE SCALE GENOMIC DNA]</scope>
    <source>
        <strain evidence="2">cv. 10/8</strain>
        <tissue evidence="1">Leaf</tissue>
    </source>
</reference>
<evidence type="ECO:0000313" key="2">
    <source>
        <dbReference type="Proteomes" id="UP000265520"/>
    </source>
</evidence>
<dbReference type="EMBL" id="LXQA010203997">
    <property type="protein sequence ID" value="MCI33387.1"/>
    <property type="molecule type" value="Genomic_DNA"/>
</dbReference>
<proteinExistence type="predicted"/>
<organism evidence="1 2">
    <name type="scientific">Trifolium medium</name>
    <dbReference type="NCBI Taxonomy" id="97028"/>
    <lineage>
        <taxon>Eukaryota</taxon>
        <taxon>Viridiplantae</taxon>
        <taxon>Streptophyta</taxon>
        <taxon>Embryophyta</taxon>
        <taxon>Tracheophyta</taxon>
        <taxon>Spermatophyta</taxon>
        <taxon>Magnoliopsida</taxon>
        <taxon>eudicotyledons</taxon>
        <taxon>Gunneridae</taxon>
        <taxon>Pentapetalae</taxon>
        <taxon>rosids</taxon>
        <taxon>fabids</taxon>
        <taxon>Fabales</taxon>
        <taxon>Fabaceae</taxon>
        <taxon>Papilionoideae</taxon>
        <taxon>50 kb inversion clade</taxon>
        <taxon>NPAAA clade</taxon>
        <taxon>Hologalegina</taxon>
        <taxon>IRL clade</taxon>
        <taxon>Trifolieae</taxon>
        <taxon>Trifolium</taxon>
    </lineage>
</organism>
<accession>A0A392RB18</accession>
<evidence type="ECO:0000313" key="1">
    <source>
        <dbReference type="EMBL" id="MCI33387.1"/>
    </source>
</evidence>
<keyword evidence="2" id="KW-1185">Reference proteome</keyword>